<evidence type="ECO:0000313" key="1">
    <source>
        <dbReference type="EMBL" id="KAF9468573.1"/>
    </source>
</evidence>
<keyword evidence="2" id="KW-1185">Reference proteome</keyword>
<accession>A0A9P5YEM1</accession>
<dbReference type="EMBL" id="MU150232">
    <property type="protein sequence ID" value="KAF9468573.1"/>
    <property type="molecule type" value="Genomic_DNA"/>
</dbReference>
<gene>
    <name evidence="1" type="ORF">BDZ94DRAFT_1245735</name>
</gene>
<evidence type="ECO:0000313" key="2">
    <source>
        <dbReference type="Proteomes" id="UP000807353"/>
    </source>
</evidence>
<reference evidence="1" key="1">
    <citation type="submission" date="2020-11" db="EMBL/GenBank/DDBJ databases">
        <authorList>
            <consortium name="DOE Joint Genome Institute"/>
            <person name="Ahrendt S."/>
            <person name="Riley R."/>
            <person name="Andreopoulos W."/>
            <person name="Labutti K."/>
            <person name="Pangilinan J."/>
            <person name="Ruiz-Duenas F.J."/>
            <person name="Barrasa J.M."/>
            <person name="Sanchez-Garcia M."/>
            <person name="Camarero S."/>
            <person name="Miyauchi S."/>
            <person name="Serrano A."/>
            <person name="Linde D."/>
            <person name="Babiker R."/>
            <person name="Drula E."/>
            <person name="Ayuso-Fernandez I."/>
            <person name="Pacheco R."/>
            <person name="Padilla G."/>
            <person name="Ferreira P."/>
            <person name="Barriuso J."/>
            <person name="Kellner H."/>
            <person name="Castanera R."/>
            <person name="Alfaro M."/>
            <person name="Ramirez L."/>
            <person name="Pisabarro A.G."/>
            <person name="Kuo A."/>
            <person name="Tritt A."/>
            <person name="Lipzen A."/>
            <person name="He G."/>
            <person name="Yan M."/>
            <person name="Ng V."/>
            <person name="Cullen D."/>
            <person name="Martin F."/>
            <person name="Rosso M.-N."/>
            <person name="Henrissat B."/>
            <person name="Hibbett D."/>
            <person name="Martinez A.T."/>
            <person name="Grigoriev I.V."/>
        </authorList>
    </citation>
    <scope>NUCLEOTIDE SEQUENCE</scope>
    <source>
        <strain evidence="1">CBS 247.69</strain>
    </source>
</reference>
<dbReference type="AlphaFoldDB" id="A0A9P5YEM1"/>
<name>A0A9P5YEM1_9AGAR</name>
<protein>
    <submittedName>
        <fullName evidence="1">Uncharacterized protein</fullName>
    </submittedName>
</protein>
<comment type="caution">
    <text evidence="1">The sequence shown here is derived from an EMBL/GenBank/DDBJ whole genome shotgun (WGS) entry which is preliminary data.</text>
</comment>
<feature type="non-terminal residue" evidence="1">
    <location>
        <position position="57"/>
    </location>
</feature>
<organism evidence="1 2">
    <name type="scientific">Collybia nuda</name>
    <dbReference type="NCBI Taxonomy" id="64659"/>
    <lineage>
        <taxon>Eukaryota</taxon>
        <taxon>Fungi</taxon>
        <taxon>Dikarya</taxon>
        <taxon>Basidiomycota</taxon>
        <taxon>Agaricomycotina</taxon>
        <taxon>Agaricomycetes</taxon>
        <taxon>Agaricomycetidae</taxon>
        <taxon>Agaricales</taxon>
        <taxon>Tricholomatineae</taxon>
        <taxon>Clitocybaceae</taxon>
        <taxon>Collybia</taxon>
    </lineage>
</organism>
<dbReference type="Proteomes" id="UP000807353">
    <property type="component" value="Unassembled WGS sequence"/>
</dbReference>
<proteinExistence type="predicted"/>
<sequence length="57" mass="6047">MVIRPAASSCKPPSIIPATISRITLAGAQVASKNSSPSWLVRDAASFPALDRRKELL</sequence>